<dbReference type="Proteomes" id="UP000490386">
    <property type="component" value="Unassembled WGS sequence"/>
</dbReference>
<dbReference type="Gene3D" id="3.30.60.230">
    <property type="entry name" value="Lsr2, dimerization domain"/>
    <property type="match status" value="1"/>
</dbReference>
<dbReference type="RefSeq" id="WP_151425024.1">
    <property type="nucleotide sequence ID" value="NZ_WBJX01000008.1"/>
</dbReference>
<sequence length="110" mass="12058">MAKKVIYQLTDDLDQTEIPDGEGETVQFGLDGTAYEIDLTDAHAIKLRSLFNRYVEAGRKTGKATSGKKQSGRKQDLAAVRGWARSNGHDVSDRGRVSGELLDAYEAATR</sequence>
<feature type="compositionally biased region" description="Basic and acidic residues" evidence="2">
    <location>
        <begin position="87"/>
        <end position="96"/>
    </location>
</feature>
<dbReference type="Gene3D" id="4.10.320.10">
    <property type="entry name" value="E3-binding domain"/>
    <property type="match status" value="1"/>
</dbReference>
<evidence type="ECO:0000313" key="5">
    <source>
        <dbReference type="EMBL" id="KAB1636053.1"/>
    </source>
</evidence>
<comment type="caution">
    <text evidence="5">The sequence shown here is derived from an EMBL/GenBank/DDBJ whole genome shotgun (WGS) entry which is preliminary data.</text>
</comment>
<evidence type="ECO:0000256" key="1">
    <source>
        <dbReference type="ARBA" id="ARBA00023125"/>
    </source>
</evidence>
<protein>
    <submittedName>
        <fullName evidence="5">Lsr2 family protein</fullName>
    </submittedName>
</protein>
<proteinExistence type="predicted"/>
<dbReference type="GO" id="GO:0003677">
    <property type="term" value="F:DNA binding"/>
    <property type="evidence" value="ECO:0007669"/>
    <property type="project" value="UniProtKB-KW"/>
</dbReference>
<dbReference type="InterPro" id="IPR024412">
    <property type="entry name" value="Lsr2_dim_dom"/>
</dbReference>
<gene>
    <name evidence="5" type="ORF">F8O03_17475</name>
</gene>
<feature type="domain" description="Lsr2 DNA-binding" evidence="4">
    <location>
        <begin position="73"/>
        <end position="108"/>
    </location>
</feature>
<dbReference type="InterPro" id="IPR055370">
    <property type="entry name" value="Lsr2_DNA-bd"/>
</dbReference>
<feature type="domain" description="Lsr2 dimerization" evidence="3">
    <location>
        <begin position="1"/>
        <end position="62"/>
    </location>
</feature>
<accession>A0A7J5AX72</accession>
<dbReference type="Pfam" id="PF23359">
    <property type="entry name" value="Lsr2_DNA-bd"/>
    <property type="match status" value="1"/>
</dbReference>
<name>A0A7J5AX72_9MICO</name>
<keyword evidence="6" id="KW-1185">Reference proteome</keyword>
<evidence type="ECO:0000259" key="4">
    <source>
        <dbReference type="Pfam" id="PF23359"/>
    </source>
</evidence>
<dbReference type="OrthoDB" id="4113332at2"/>
<dbReference type="InterPro" id="IPR042261">
    <property type="entry name" value="Lsr2-like_dimerization"/>
</dbReference>
<evidence type="ECO:0000256" key="2">
    <source>
        <dbReference type="SAM" id="MobiDB-lite"/>
    </source>
</evidence>
<dbReference type="InterPro" id="IPR036625">
    <property type="entry name" value="E3-bd_dom_sf"/>
</dbReference>
<keyword evidence="1" id="KW-0238">DNA-binding</keyword>
<dbReference type="GO" id="GO:0016746">
    <property type="term" value="F:acyltransferase activity"/>
    <property type="evidence" value="ECO:0007669"/>
    <property type="project" value="InterPro"/>
</dbReference>
<dbReference type="AlphaFoldDB" id="A0A7J5AX72"/>
<dbReference type="EMBL" id="WBJX01000008">
    <property type="protein sequence ID" value="KAB1636053.1"/>
    <property type="molecule type" value="Genomic_DNA"/>
</dbReference>
<dbReference type="Pfam" id="PF11774">
    <property type="entry name" value="Lsr2"/>
    <property type="match status" value="1"/>
</dbReference>
<feature type="region of interest" description="Disordered" evidence="2">
    <location>
        <begin position="59"/>
        <end position="96"/>
    </location>
</feature>
<reference evidence="5 6" key="1">
    <citation type="submission" date="2019-09" db="EMBL/GenBank/DDBJ databases">
        <title>Phylogeny of genus Pseudoclavibacter and closely related genus.</title>
        <authorList>
            <person name="Li Y."/>
        </authorList>
    </citation>
    <scope>NUCLEOTIDE SEQUENCE [LARGE SCALE GENOMIC DNA]</scope>
    <source>
        <strain evidence="5 6">THG-MD12</strain>
    </source>
</reference>
<evidence type="ECO:0000313" key="6">
    <source>
        <dbReference type="Proteomes" id="UP000490386"/>
    </source>
</evidence>
<organism evidence="5 6">
    <name type="scientific">Pseudoclavibacter terrae</name>
    <dbReference type="NCBI Taxonomy" id="1530195"/>
    <lineage>
        <taxon>Bacteria</taxon>
        <taxon>Bacillati</taxon>
        <taxon>Actinomycetota</taxon>
        <taxon>Actinomycetes</taxon>
        <taxon>Micrococcales</taxon>
        <taxon>Microbacteriaceae</taxon>
        <taxon>Pseudoclavibacter</taxon>
    </lineage>
</organism>
<evidence type="ECO:0000259" key="3">
    <source>
        <dbReference type="Pfam" id="PF11774"/>
    </source>
</evidence>